<feature type="region of interest" description="Disordered" evidence="8">
    <location>
        <begin position="331"/>
        <end position="361"/>
    </location>
</feature>
<accession>A0ABR7SD92</accession>
<evidence type="ECO:0000313" key="11">
    <source>
        <dbReference type="Proteomes" id="UP000642284"/>
    </source>
</evidence>
<keyword evidence="4 7" id="KW-0812">Transmembrane</keyword>
<dbReference type="RefSeq" id="WP_187813579.1">
    <property type="nucleotide sequence ID" value="NZ_JACTVJ010000005.1"/>
</dbReference>
<keyword evidence="5 7" id="KW-1133">Transmembrane helix</keyword>
<dbReference type="SUPFAM" id="SSF161098">
    <property type="entry name" value="MetI-like"/>
    <property type="match status" value="1"/>
</dbReference>
<feature type="region of interest" description="Disordered" evidence="8">
    <location>
        <begin position="1"/>
        <end position="21"/>
    </location>
</feature>
<gene>
    <name evidence="10" type="ORF">H9Y04_11190</name>
</gene>
<dbReference type="Gene3D" id="1.10.3720.10">
    <property type="entry name" value="MetI-like"/>
    <property type="match status" value="1"/>
</dbReference>
<keyword evidence="2 7" id="KW-0813">Transport</keyword>
<evidence type="ECO:0000256" key="5">
    <source>
        <dbReference type="ARBA" id="ARBA00022989"/>
    </source>
</evidence>
<dbReference type="PROSITE" id="PS50928">
    <property type="entry name" value="ABC_TM1"/>
    <property type="match status" value="1"/>
</dbReference>
<feature type="domain" description="ABC transmembrane type-1" evidence="9">
    <location>
        <begin position="95"/>
        <end position="320"/>
    </location>
</feature>
<feature type="transmembrane region" description="Helical" evidence="7">
    <location>
        <begin position="299"/>
        <end position="323"/>
    </location>
</feature>
<name>A0ABR7SD92_9ACTN</name>
<organism evidence="10 11">
    <name type="scientific">Streptomyces polyasparticus</name>
    <dbReference type="NCBI Taxonomy" id="2767826"/>
    <lineage>
        <taxon>Bacteria</taxon>
        <taxon>Bacillati</taxon>
        <taxon>Actinomycetota</taxon>
        <taxon>Actinomycetes</taxon>
        <taxon>Kitasatosporales</taxon>
        <taxon>Streptomycetaceae</taxon>
        <taxon>Streptomyces</taxon>
    </lineage>
</organism>
<dbReference type="PANTHER" id="PTHR30193:SF41">
    <property type="entry name" value="DIACETYLCHITOBIOSE UPTAKE SYSTEM PERMEASE PROTEIN NGCF"/>
    <property type="match status" value="1"/>
</dbReference>
<dbReference type="InterPro" id="IPR035906">
    <property type="entry name" value="MetI-like_sf"/>
</dbReference>
<keyword evidence="6 7" id="KW-0472">Membrane</keyword>
<feature type="transmembrane region" description="Helical" evidence="7">
    <location>
        <begin position="144"/>
        <end position="162"/>
    </location>
</feature>
<dbReference type="InterPro" id="IPR000515">
    <property type="entry name" value="MetI-like"/>
</dbReference>
<sequence>MSDTITKTEATGGRLTSAARGGRPRRRKLTFDRVTFFLAFLGIPLTIFVLFVLMPFVQAIFWAMTDWRGYSPDYNFIGFDNFIKMFEDEVFLKALRNVALLAAVVPFVTLTLALGVAVAITLGGPSKGPVRGIGGASFYRVISFFPYVVPAIIVGLIWAQMFDPNAGLVNGFLTRTGLDGFEAFAWLGEVSTAMPSLMFVFVWGLVGFYAVLFIAAIKGVPAELYEAARIDGAGRFRTTLSVTLPSIRDSVQTAYIYLGIAALDAFVYVQALLPNGGPANSTLTISQQLFTTAFRKGQFGYATAMGVVLAVVTLVFAALVFAVNRLTGGGEDKKVKGPRRKAPPAGVEQGALPAGAEGGAR</sequence>
<dbReference type="PANTHER" id="PTHR30193">
    <property type="entry name" value="ABC TRANSPORTER PERMEASE PROTEIN"/>
    <property type="match status" value="1"/>
</dbReference>
<keyword evidence="11" id="KW-1185">Reference proteome</keyword>
<evidence type="ECO:0000256" key="1">
    <source>
        <dbReference type="ARBA" id="ARBA00004651"/>
    </source>
</evidence>
<dbReference type="Proteomes" id="UP000642284">
    <property type="component" value="Unassembled WGS sequence"/>
</dbReference>
<evidence type="ECO:0000256" key="6">
    <source>
        <dbReference type="ARBA" id="ARBA00023136"/>
    </source>
</evidence>
<evidence type="ECO:0000256" key="4">
    <source>
        <dbReference type="ARBA" id="ARBA00022692"/>
    </source>
</evidence>
<reference evidence="10 11" key="1">
    <citation type="submission" date="2020-08" db="EMBL/GenBank/DDBJ databases">
        <title>Genemic of Streptomyces polyaspartic.</title>
        <authorList>
            <person name="Liu W."/>
        </authorList>
    </citation>
    <scope>NUCLEOTIDE SEQUENCE [LARGE SCALE GENOMIC DNA]</scope>
    <source>
        <strain evidence="10 11">TRM66268-LWL</strain>
    </source>
</reference>
<keyword evidence="3" id="KW-1003">Cell membrane</keyword>
<evidence type="ECO:0000259" key="9">
    <source>
        <dbReference type="PROSITE" id="PS50928"/>
    </source>
</evidence>
<evidence type="ECO:0000256" key="2">
    <source>
        <dbReference type="ARBA" id="ARBA00022448"/>
    </source>
</evidence>
<comment type="caution">
    <text evidence="10">The sequence shown here is derived from an EMBL/GenBank/DDBJ whole genome shotgun (WGS) entry which is preliminary data.</text>
</comment>
<evidence type="ECO:0000313" key="10">
    <source>
        <dbReference type="EMBL" id="MBC9713134.1"/>
    </source>
</evidence>
<feature type="transmembrane region" description="Helical" evidence="7">
    <location>
        <begin position="196"/>
        <end position="217"/>
    </location>
</feature>
<dbReference type="EMBL" id="JACTVJ010000005">
    <property type="protein sequence ID" value="MBC9713134.1"/>
    <property type="molecule type" value="Genomic_DNA"/>
</dbReference>
<evidence type="ECO:0000256" key="7">
    <source>
        <dbReference type="RuleBase" id="RU363032"/>
    </source>
</evidence>
<dbReference type="InterPro" id="IPR051393">
    <property type="entry name" value="ABC_transporter_permease"/>
</dbReference>
<evidence type="ECO:0000256" key="3">
    <source>
        <dbReference type="ARBA" id="ARBA00022475"/>
    </source>
</evidence>
<dbReference type="Pfam" id="PF00528">
    <property type="entry name" value="BPD_transp_1"/>
    <property type="match status" value="1"/>
</dbReference>
<feature type="transmembrane region" description="Helical" evidence="7">
    <location>
        <begin position="98"/>
        <end position="123"/>
    </location>
</feature>
<evidence type="ECO:0000256" key="8">
    <source>
        <dbReference type="SAM" id="MobiDB-lite"/>
    </source>
</evidence>
<proteinExistence type="inferred from homology"/>
<feature type="transmembrane region" description="Helical" evidence="7">
    <location>
        <begin position="34"/>
        <end position="64"/>
    </location>
</feature>
<comment type="subcellular location">
    <subcellularLocation>
        <location evidence="1 7">Cell membrane</location>
        <topology evidence="1 7">Multi-pass membrane protein</topology>
    </subcellularLocation>
</comment>
<dbReference type="CDD" id="cd06261">
    <property type="entry name" value="TM_PBP2"/>
    <property type="match status" value="1"/>
</dbReference>
<comment type="similarity">
    <text evidence="7">Belongs to the binding-protein-dependent transport system permease family.</text>
</comment>
<protein>
    <submittedName>
        <fullName evidence="10">Sugar ABC transporter permease</fullName>
    </submittedName>
</protein>
<feature type="transmembrane region" description="Helical" evidence="7">
    <location>
        <begin position="254"/>
        <end position="273"/>
    </location>
</feature>